<dbReference type="Proteomes" id="UP000027361">
    <property type="component" value="Unassembled WGS sequence"/>
</dbReference>
<reference evidence="2 3" key="1">
    <citation type="submission" date="2014-05" db="EMBL/GenBank/DDBJ databases">
        <title>Draft genome sequence of a rare smut relative, Tilletiaria anomala UBC 951.</title>
        <authorList>
            <consortium name="DOE Joint Genome Institute"/>
            <person name="Toome M."/>
            <person name="Kuo A."/>
            <person name="Henrissat B."/>
            <person name="Lipzen A."/>
            <person name="Tritt A."/>
            <person name="Yoshinaga Y."/>
            <person name="Zane M."/>
            <person name="Barry K."/>
            <person name="Grigoriev I.V."/>
            <person name="Spatafora J.W."/>
            <person name="Aimea M.C."/>
        </authorList>
    </citation>
    <scope>NUCLEOTIDE SEQUENCE [LARGE SCALE GENOMIC DNA]</scope>
    <source>
        <strain evidence="2 3">UBC 951</strain>
    </source>
</reference>
<sequence length="160" mass="17517">MRECRTYGRVHPVCSRKGTAQCAEPGEVLRQPYAEDFIERPISGLAVVCVEDGAQPFPKGPARILCAALALGSPDSTDANPAPRHGCYTACLRRSRGQAPSLPQLTNLTRFFLEALYKYTHNVDRASSVGSPRTTPSSPDVRMRLAGPSFPYARSRARRI</sequence>
<accession>A0A066V794</accession>
<feature type="region of interest" description="Disordered" evidence="1">
    <location>
        <begin position="125"/>
        <end position="146"/>
    </location>
</feature>
<protein>
    <submittedName>
        <fullName evidence="2">Uncharacterized protein</fullName>
    </submittedName>
</protein>
<keyword evidence="3" id="KW-1185">Reference proteome</keyword>
<organism evidence="2 3">
    <name type="scientific">Tilletiaria anomala (strain ATCC 24038 / CBS 436.72 / UBC 951)</name>
    <dbReference type="NCBI Taxonomy" id="1037660"/>
    <lineage>
        <taxon>Eukaryota</taxon>
        <taxon>Fungi</taxon>
        <taxon>Dikarya</taxon>
        <taxon>Basidiomycota</taxon>
        <taxon>Ustilaginomycotina</taxon>
        <taxon>Exobasidiomycetes</taxon>
        <taxon>Georgefischeriales</taxon>
        <taxon>Tilletiariaceae</taxon>
        <taxon>Tilletiaria</taxon>
    </lineage>
</organism>
<name>A0A066V794_TILAU</name>
<dbReference type="AlphaFoldDB" id="A0A066V794"/>
<evidence type="ECO:0000313" key="3">
    <source>
        <dbReference type="Proteomes" id="UP000027361"/>
    </source>
</evidence>
<dbReference type="RefSeq" id="XP_013240356.1">
    <property type="nucleotide sequence ID" value="XM_013384902.1"/>
</dbReference>
<proteinExistence type="predicted"/>
<feature type="compositionally biased region" description="Polar residues" evidence="1">
    <location>
        <begin position="128"/>
        <end position="138"/>
    </location>
</feature>
<gene>
    <name evidence="2" type="ORF">K437DRAFT_41309</name>
</gene>
<evidence type="ECO:0000256" key="1">
    <source>
        <dbReference type="SAM" id="MobiDB-lite"/>
    </source>
</evidence>
<evidence type="ECO:0000313" key="2">
    <source>
        <dbReference type="EMBL" id="KDN37326.1"/>
    </source>
</evidence>
<dbReference type="HOGENOM" id="CLU_1653362_0_0_1"/>
<dbReference type="GeneID" id="25267451"/>
<comment type="caution">
    <text evidence="2">The sequence shown here is derived from an EMBL/GenBank/DDBJ whole genome shotgun (WGS) entry which is preliminary data.</text>
</comment>
<dbReference type="EMBL" id="JMSN01000141">
    <property type="protein sequence ID" value="KDN37326.1"/>
    <property type="molecule type" value="Genomic_DNA"/>
</dbReference>
<dbReference type="InParanoid" id="A0A066V794"/>